<feature type="compositionally biased region" description="Basic and acidic residues" evidence="1">
    <location>
        <begin position="166"/>
        <end position="182"/>
    </location>
</feature>
<comment type="caution">
    <text evidence="2">The sequence shown here is derived from an EMBL/GenBank/DDBJ whole genome shotgun (WGS) entry which is preliminary data.</text>
</comment>
<dbReference type="Proteomes" id="UP001497497">
    <property type="component" value="Unassembled WGS sequence"/>
</dbReference>
<evidence type="ECO:0000313" key="3">
    <source>
        <dbReference type="Proteomes" id="UP001497497"/>
    </source>
</evidence>
<feature type="non-terminal residue" evidence="2">
    <location>
        <position position="1"/>
    </location>
</feature>
<feature type="compositionally biased region" description="Polar residues" evidence="1">
    <location>
        <begin position="203"/>
        <end position="214"/>
    </location>
</feature>
<evidence type="ECO:0000256" key="1">
    <source>
        <dbReference type="SAM" id="MobiDB-lite"/>
    </source>
</evidence>
<proteinExistence type="predicted"/>
<organism evidence="2 3">
    <name type="scientific">Lymnaea stagnalis</name>
    <name type="common">Great pond snail</name>
    <name type="synonym">Helix stagnalis</name>
    <dbReference type="NCBI Taxonomy" id="6523"/>
    <lineage>
        <taxon>Eukaryota</taxon>
        <taxon>Metazoa</taxon>
        <taxon>Spiralia</taxon>
        <taxon>Lophotrochozoa</taxon>
        <taxon>Mollusca</taxon>
        <taxon>Gastropoda</taxon>
        <taxon>Heterobranchia</taxon>
        <taxon>Euthyneura</taxon>
        <taxon>Panpulmonata</taxon>
        <taxon>Hygrophila</taxon>
        <taxon>Lymnaeoidea</taxon>
        <taxon>Lymnaeidae</taxon>
        <taxon>Lymnaea</taxon>
    </lineage>
</organism>
<accession>A0AAV2HJ90</accession>
<feature type="region of interest" description="Disordered" evidence="1">
    <location>
        <begin position="1"/>
        <end position="44"/>
    </location>
</feature>
<sequence length="253" mass="27978">DNTKDSQSRSVSFSLSDNRPPVPPMRGQPTNLVQSSSMPSLNPPPLPFSQEEILSVTSMILSADVLVLGTNCGGIVLFPLVHNFEDLLGTQQSVQLPLLRHPKEKSEMSTRPRARTTNSSTSSIQANPITKSISSMVLANEKLVSLHKVETPFQLHLRPKLLKREAERGNDRRHGSIGEPHDSVNSVSGSIINEPAVEDNRGRSTSRCSQQSNISTISEHELSRHWGTADVAIWDKISWFRLSALRKYLQDVA</sequence>
<dbReference type="AlphaFoldDB" id="A0AAV2HJ90"/>
<gene>
    <name evidence="2" type="ORF">GSLYS_00008040001</name>
</gene>
<keyword evidence="3" id="KW-1185">Reference proteome</keyword>
<feature type="region of interest" description="Disordered" evidence="1">
    <location>
        <begin position="103"/>
        <end position="126"/>
    </location>
</feature>
<feature type="compositionally biased region" description="Polar residues" evidence="1">
    <location>
        <begin position="8"/>
        <end position="17"/>
    </location>
</feature>
<feature type="region of interest" description="Disordered" evidence="1">
    <location>
        <begin position="195"/>
        <end position="214"/>
    </location>
</feature>
<dbReference type="EMBL" id="CAXITT010000161">
    <property type="protein sequence ID" value="CAL1534080.1"/>
    <property type="molecule type" value="Genomic_DNA"/>
</dbReference>
<protein>
    <submittedName>
        <fullName evidence="2">Uncharacterized protein</fullName>
    </submittedName>
</protein>
<reference evidence="2 3" key="1">
    <citation type="submission" date="2024-04" db="EMBL/GenBank/DDBJ databases">
        <authorList>
            <consortium name="Genoscope - CEA"/>
            <person name="William W."/>
        </authorList>
    </citation>
    <scope>NUCLEOTIDE SEQUENCE [LARGE SCALE GENOMIC DNA]</scope>
</reference>
<evidence type="ECO:0000313" key="2">
    <source>
        <dbReference type="EMBL" id="CAL1534080.1"/>
    </source>
</evidence>
<feature type="region of interest" description="Disordered" evidence="1">
    <location>
        <begin position="166"/>
        <end position="190"/>
    </location>
</feature>
<name>A0AAV2HJ90_LYMST</name>
<feature type="compositionally biased region" description="Polar residues" evidence="1">
    <location>
        <begin position="115"/>
        <end position="126"/>
    </location>
</feature>